<name>A0A0A9Y778_LYGHE</name>
<feature type="non-terminal residue" evidence="2">
    <location>
        <position position="118"/>
    </location>
</feature>
<proteinExistence type="predicted"/>
<dbReference type="EMBL" id="GBHO01027736">
    <property type="protein sequence ID" value="JAG15868.1"/>
    <property type="molecule type" value="Transcribed_RNA"/>
</dbReference>
<dbReference type="AlphaFoldDB" id="A0A0A9Y778"/>
<organism evidence="2">
    <name type="scientific">Lygus hesperus</name>
    <name type="common">Western plant bug</name>
    <dbReference type="NCBI Taxonomy" id="30085"/>
    <lineage>
        <taxon>Eukaryota</taxon>
        <taxon>Metazoa</taxon>
        <taxon>Ecdysozoa</taxon>
        <taxon>Arthropoda</taxon>
        <taxon>Hexapoda</taxon>
        <taxon>Insecta</taxon>
        <taxon>Pterygota</taxon>
        <taxon>Neoptera</taxon>
        <taxon>Paraneoptera</taxon>
        <taxon>Hemiptera</taxon>
        <taxon>Heteroptera</taxon>
        <taxon>Panheteroptera</taxon>
        <taxon>Cimicomorpha</taxon>
        <taxon>Miridae</taxon>
        <taxon>Mirini</taxon>
        <taxon>Lygus</taxon>
    </lineage>
</organism>
<dbReference type="EMBL" id="GBHO01018209">
    <property type="protein sequence ID" value="JAG25395.1"/>
    <property type="molecule type" value="Transcribed_RNA"/>
</dbReference>
<gene>
    <name evidence="2" type="primary">yhdW_2</name>
    <name evidence="1" type="synonym">yhdW_1</name>
    <name evidence="2" type="ORF">CM83_46816</name>
    <name evidence="1" type="ORF">CM83_46825</name>
</gene>
<protein>
    <submittedName>
        <fullName evidence="2">Putative glycerophosphoryl diester phosphodiesterase yhdW</fullName>
    </submittedName>
</protein>
<sequence length="118" mass="13733">MLQSLNNVTFFKEYPSGERYKSLFPPPTKYAWFRSISQNKPKQFYSTISRLRTNHLLCNAYLNKIGLLDWSNQRSTCPGTPETAEHIVLSSPHYGQARSRLLEDIQGDSGREQKKHWV</sequence>
<reference evidence="2" key="2">
    <citation type="submission" date="2014-07" db="EMBL/GenBank/DDBJ databases">
        <authorList>
            <person name="Hull J."/>
        </authorList>
    </citation>
    <scope>NUCLEOTIDE SEQUENCE</scope>
</reference>
<reference evidence="2" key="1">
    <citation type="journal article" date="2014" name="PLoS ONE">
        <title>Transcriptome-Based Identification of ABC Transporters in the Western Tarnished Plant Bug Lygus hesperus.</title>
        <authorList>
            <person name="Hull J.J."/>
            <person name="Chaney K."/>
            <person name="Geib S.M."/>
            <person name="Fabrick J.A."/>
            <person name="Brent C.S."/>
            <person name="Walsh D."/>
            <person name="Lavine L.C."/>
        </authorList>
    </citation>
    <scope>NUCLEOTIDE SEQUENCE</scope>
</reference>
<evidence type="ECO:0000313" key="1">
    <source>
        <dbReference type="EMBL" id="JAG15868.1"/>
    </source>
</evidence>
<evidence type="ECO:0000313" key="2">
    <source>
        <dbReference type="EMBL" id="JAG25395.1"/>
    </source>
</evidence>
<accession>A0A0A9Y778</accession>